<dbReference type="PANTHER" id="PTHR43033">
    <property type="entry name" value="TRNA(ILE)-LYSIDINE SYNTHASE-RELATED"/>
    <property type="match status" value="1"/>
</dbReference>
<comment type="domain">
    <text evidence="7">The N-terminal region contains the highly conserved SGGXDS motif, predicted to be a P-loop motif involved in ATP binding.</text>
</comment>
<dbReference type="Gene3D" id="1.20.59.20">
    <property type="match status" value="1"/>
</dbReference>
<dbReference type="SUPFAM" id="SSF82829">
    <property type="entry name" value="MesJ substrate recognition domain-like"/>
    <property type="match status" value="1"/>
</dbReference>
<dbReference type="InterPro" id="IPR011063">
    <property type="entry name" value="TilS/TtcA_N"/>
</dbReference>
<evidence type="ECO:0000256" key="7">
    <source>
        <dbReference type="HAMAP-Rule" id="MF_01161"/>
    </source>
</evidence>
<dbReference type="Gene3D" id="3.40.50.620">
    <property type="entry name" value="HUPs"/>
    <property type="match status" value="1"/>
</dbReference>
<comment type="function">
    <text evidence="7">Ligates lysine onto the cytidine present at position 34 of the AUA codon-specific tRNA(Ile) that contains the anticodon CAU, in an ATP-dependent manner. Cytidine is converted to lysidine, thus changing the amino acid specificity of the tRNA from methionine to isoleucine.</text>
</comment>
<dbReference type="NCBIfam" id="TIGR02432">
    <property type="entry name" value="lysidine_TilS_N"/>
    <property type="match status" value="1"/>
</dbReference>
<dbReference type="InterPro" id="IPR012094">
    <property type="entry name" value="tRNA_Ile_lys_synt"/>
</dbReference>
<proteinExistence type="inferred from homology"/>
<evidence type="ECO:0000313" key="12">
    <source>
        <dbReference type="Proteomes" id="UP000000376"/>
    </source>
</evidence>
<dbReference type="Proteomes" id="UP000000376">
    <property type="component" value="Chromosome"/>
</dbReference>
<dbReference type="Pfam" id="PF09179">
    <property type="entry name" value="TilS"/>
    <property type="match status" value="1"/>
</dbReference>
<organism evidence="11 12">
    <name type="scientific">Arcanobacterium haemolyticum (strain ATCC 9345 / DSM 20595 / CCM 5947 / CCUG 17215 / LMG 16163 / NBRC 15585 / NCTC 8452 / 11018)</name>
    <dbReference type="NCBI Taxonomy" id="644284"/>
    <lineage>
        <taxon>Bacteria</taxon>
        <taxon>Bacillati</taxon>
        <taxon>Actinomycetota</taxon>
        <taxon>Actinomycetes</taxon>
        <taxon>Actinomycetales</taxon>
        <taxon>Actinomycetaceae</taxon>
        <taxon>Arcanobacterium</taxon>
    </lineage>
</organism>
<dbReference type="RefSeq" id="WP_013169506.1">
    <property type="nucleotide sequence ID" value="NC_014218.1"/>
</dbReference>
<dbReference type="CDD" id="cd01992">
    <property type="entry name" value="TilS_N"/>
    <property type="match status" value="1"/>
</dbReference>
<comment type="subcellular location">
    <subcellularLocation>
        <location evidence="7">Cytoplasm</location>
    </subcellularLocation>
</comment>
<dbReference type="InterPro" id="IPR012795">
    <property type="entry name" value="tRNA_Ile_lys_synt_N"/>
</dbReference>
<dbReference type="EMBL" id="CP002045">
    <property type="protein sequence ID" value="ADH92008.1"/>
    <property type="molecule type" value="Genomic_DNA"/>
</dbReference>
<evidence type="ECO:0000313" key="11">
    <source>
        <dbReference type="EMBL" id="ADH92008.1"/>
    </source>
</evidence>
<evidence type="ECO:0000259" key="10">
    <source>
        <dbReference type="Pfam" id="PF09179"/>
    </source>
</evidence>
<dbReference type="InterPro" id="IPR015262">
    <property type="entry name" value="tRNA_Ile_lys_synt_subst-bd"/>
</dbReference>
<feature type="domain" description="tRNA(Ile)-lysidine synthase substrate-binding" evidence="10">
    <location>
        <begin position="272"/>
        <end position="336"/>
    </location>
</feature>
<comment type="catalytic activity">
    <reaction evidence="6 7">
        <text>cytidine(34) in tRNA(Ile2) + L-lysine + ATP = lysidine(34) in tRNA(Ile2) + AMP + diphosphate + H(+)</text>
        <dbReference type="Rhea" id="RHEA:43744"/>
        <dbReference type="Rhea" id="RHEA-COMP:10625"/>
        <dbReference type="Rhea" id="RHEA-COMP:10670"/>
        <dbReference type="ChEBI" id="CHEBI:15378"/>
        <dbReference type="ChEBI" id="CHEBI:30616"/>
        <dbReference type="ChEBI" id="CHEBI:32551"/>
        <dbReference type="ChEBI" id="CHEBI:33019"/>
        <dbReference type="ChEBI" id="CHEBI:82748"/>
        <dbReference type="ChEBI" id="CHEBI:83665"/>
        <dbReference type="ChEBI" id="CHEBI:456215"/>
        <dbReference type="EC" id="6.3.4.19"/>
    </reaction>
</comment>
<evidence type="ECO:0000256" key="1">
    <source>
        <dbReference type="ARBA" id="ARBA00022490"/>
    </source>
</evidence>
<keyword evidence="2 7" id="KW-0436">Ligase</keyword>
<gene>
    <name evidence="7" type="primary">tilS</name>
    <name evidence="11" type="ordered locus">Arch_0250</name>
</gene>
<dbReference type="OrthoDB" id="5244702at2"/>
<keyword evidence="5 7" id="KW-0067">ATP-binding</keyword>
<dbReference type="KEGG" id="ahe:Arch_0250"/>
<dbReference type="GO" id="GO:0032267">
    <property type="term" value="F:tRNA(Ile)-lysidine synthase activity"/>
    <property type="evidence" value="ECO:0007669"/>
    <property type="project" value="UniProtKB-EC"/>
</dbReference>
<evidence type="ECO:0000256" key="8">
    <source>
        <dbReference type="SAM" id="MobiDB-lite"/>
    </source>
</evidence>
<dbReference type="GO" id="GO:0006400">
    <property type="term" value="P:tRNA modification"/>
    <property type="evidence" value="ECO:0007669"/>
    <property type="project" value="UniProtKB-UniRule"/>
</dbReference>
<evidence type="ECO:0000259" key="9">
    <source>
        <dbReference type="Pfam" id="PF01171"/>
    </source>
</evidence>
<dbReference type="GO" id="GO:0005737">
    <property type="term" value="C:cytoplasm"/>
    <property type="evidence" value="ECO:0007669"/>
    <property type="project" value="UniProtKB-SubCell"/>
</dbReference>
<keyword evidence="3 7" id="KW-0819">tRNA processing</keyword>
<evidence type="ECO:0000256" key="2">
    <source>
        <dbReference type="ARBA" id="ARBA00022598"/>
    </source>
</evidence>
<feature type="region of interest" description="Disordered" evidence="8">
    <location>
        <begin position="342"/>
        <end position="361"/>
    </location>
</feature>
<keyword evidence="12" id="KW-1185">Reference proteome</keyword>
<accession>D7BM59</accession>
<dbReference type="AlphaFoldDB" id="D7BM59"/>
<sequence length="361" mass="39184">MSRPHRFVNATRRALKEALEHCSDRVVLVGVSGGSDSMALAATLAFVAPKLGILVHAVCVDHGIRPESVQEAAFVRDILRKRGVPVEVCRVDVDGSSGPEGNAREARYDAIATYARSLGNAAGPAVVFLGHTQNDQAETVLMGFARGSGAKSIAGMPAVGHLPLHRDVPMQRPFLEFTRDELRTVCSELDVPWVDDPSNDLDGPWTCSDGSPLRRSAVRHRILPELQDVLGSGTIGAIARTASMLQADNAALEHYARIELERVCTSRNPITLDCESLKDVPEAVRRRTLKYAVEESGVRGGELVYWHIAGLDKLVTEHINKRGLDLPGVRAWRERNLLRLEPGAQSTSTANTAAQAPMEDT</sequence>
<dbReference type="eggNOG" id="COG0037">
    <property type="taxonomic scope" value="Bacteria"/>
</dbReference>
<feature type="domain" description="tRNA(Ile)-lysidine/2-thiocytidine synthase N-terminal" evidence="9">
    <location>
        <begin position="27"/>
        <end position="200"/>
    </location>
</feature>
<dbReference type="HOGENOM" id="CLU_018869_1_0_11"/>
<keyword evidence="4 7" id="KW-0547">Nucleotide-binding</keyword>
<comment type="similarity">
    <text evidence="7">Belongs to the tRNA(Ile)-lysidine synthase family.</text>
</comment>
<evidence type="ECO:0000256" key="4">
    <source>
        <dbReference type="ARBA" id="ARBA00022741"/>
    </source>
</evidence>
<dbReference type="Pfam" id="PF01171">
    <property type="entry name" value="ATP_bind_3"/>
    <property type="match status" value="1"/>
</dbReference>
<name>D7BM59_ARCHD</name>
<dbReference type="STRING" id="644284.Arch_0250"/>
<evidence type="ECO:0000256" key="6">
    <source>
        <dbReference type="ARBA" id="ARBA00048539"/>
    </source>
</evidence>
<dbReference type="GO" id="GO:0005524">
    <property type="term" value="F:ATP binding"/>
    <property type="evidence" value="ECO:0007669"/>
    <property type="project" value="UniProtKB-UniRule"/>
</dbReference>
<keyword evidence="1 7" id="KW-0963">Cytoplasm</keyword>
<dbReference type="EC" id="6.3.4.19" evidence="7"/>
<dbReference type="InterPro" id="IPR014729">
    <property type="entry name" value="Rossmann-like_a/b/a_fold"/>
</dbReference>
<dbReference type="SUPFAM" id="SSF52402">
    <property type="entry name" value="Adenine nucleotide alpha hydrolases-like"/>
    <property type="match status" value="1"/>
</dbReference>
<dbReference type="HAMAP" id="MF_01161">
    <property type="entry name" value="tRNA_Ile_lys_synt"/>
    <property type="match status" value="1"/>
</dbReference>
<evidence type="ECO:0000256" key="3">
    <source>
        <dbReference type="ARBA" id="ARBA00022694"/>
    </source>
</evidence>
<reference evidence="11 12" key="1">
    <citation type="journal article" date="2010" name="Stand. Genomic Sci.">
        <title>Complete genome sequence of Arcanobacterium haemolyticum type strain (11018).</title>
        <authorList>
            <person name="Yasawong M."/>
            <person name="Teshima H."/>
            <person name="Lapidus A."/>
            <person name="Nolan M."/>
            <person name="Lucas S."/>
            <person name="Glavina Del Rio T."/>
            <person name="Tice H."/>
            <person name="Cheng J."/>
            <person name="Bruce D."/>
            <person name="Detter C."/>
            <person name="Tapia R."/>
            <person name="Han C."/>
            <person name="Goodwin L."/>
            <person name="Pitluck S."/>
            <person name="Liolios K."/>
            <person name="Ivanova N."/>
            <person name="Mavromatis K."/>
            <person name="Mikhailova N."/>
            <person name="Pati A."/>
            <person name="Chen A."/>
            <person name="Palaniappan K."/>
            <person name="Land M."/>
            <person name="Hauser L."/>
            <person name="Chang Y."/>
            <person name="Jeffries C."/>
            <person name="Rohde M."/>
            <person name="Sikorski J."/>
            <person name="Pukall R."/>
            <person name="Goker M."/>
            <person name="Woyke T."/>
            <person name="Bristow J."/>
            <person name="Eisen J."/>
            <person name="Markowitz V."/>
            <person name="Hugenholtz P."/>
            <person name="Kyrpides N."/>
            <person name="Klenk H."/>
        </authorList>
    </citation>
    <scope>NUCLEOTIDE SEQUENCE [LARGE SCALE GENOMIC DNA]</scope>
    <source>
        <strain evidence="12">ATCC 9345 / DSM 20595 / CCUG 17215 / LMG 16163 / NBRC 15585 / NCTC 8452 / 11018</strain>
    </source>
</reference>
<feature type="binding site" evidence="7">
    <location>
        <begin position="32"/>
        <end position="37"/>
    </location>
    <ligand>
        <name>ATP</name>
        <dbReference type="ChEBI" id="CHEBI:30616"/>
    </ligand>
</feature>
<feature type="compositionally biased region" description="Low complexity" evidence="8">
    <location>
        <begin position="344"/>
        <end position="361"/>
    </location>
</feature>
<protein>
    <recommendedName>
        <fullName evidence="7">tRNA(Ile)-lysidine synthase</fullName>
        <ecNumber evidence="7">6.3.4.19</ecNumber>
    </recommendedName>
    <alternativeName>
        <fullName evidence="7">tRNA(Ile)-2-lysyl-cytidine synthase</fullName>
    </alternativeName>
    <alternativeName>
        <fullName evidence="7">tRNA(Ile)-lysidine synthetase</fullName>
    </alternativeName>
</protein>
<dbReference type="PANTHER" id="PTHR43033:SF1">
    <property type="entry name" value="TRNA(ILE)-LYSIDINE SYNTHASE-RELATED"/>
    <property type="match status" value="1"/>
</dbReference>
<evidence type="ECO:0000256" key="5">
    <source>
        <dbReference type="ARBA" id="ARBA00022840"/>
    </source>
</evidence>